<evidence type="ECO:0000313" key="3">
    <source>
        <dbReference type="EMBL" id="SPP85808.1"/>
    </source>
</evidence>
<evidence type="ECO:0000256" key="1">
    <source>
        <dbReference type="SAM" id="MobiDB-lite"/>
    </source>
</evidence>
<gene>
    <name evidence="3" type="ORF">DGUA_6G004348</name>
</gene>
<reference evidence="4" key="1">
    <citation type="submission" date="2018-01" db="EMBL/GenBank/DDBJ databases">
        <authorList>
            <person name="Alioto T."/>
            <person name="Alioto T."/>
        </authorList>
    </citation>
    <scope>NUCLEOTIDE SEQUENCE [LARGE SCALE GENOMIC DNA]</scope>
</reference>
<sequence length="205" mass="23452">MWHKPNLGILLLYLMASEGNALPTDVARYNKLGQSPTAATECKNSSVVSTTNSLDTERNTSPPDFEYALLGQDPKDQHWYRVSLTPTKNQTGYRAQFATRKQPPFDDQMAHRHDKTIGELLDWLDHSEERNLLQVYRDLLEDEQRKLEANQRLDNKIERATKKYFQKSNNQLVGEEATTPAPASSPNGIEPKDVQDFVYFIKGLK</sequence>
<dbReference type="Proteomes" id="UP000268350">
    <property type="component" value="Unassembled WGS sequence"/>
</dbReference>
<feature type="chain" id="PRO_5017278116" evidence="2">
    <location>
        <begin position="22"/>
        <end position="205"/>
    </location>
</feature>
<organism evidence="3 4">
    <name type="scientific">Drosophila guanche</name>
    <name type="common">Fruit fly</name>
    <dbReference type="NCBI Taxonomy" id="7266"/>
    <lineage>
        <taxon>Eukaryota</taxon>
        <taxon>Metazoa</taxon>
        <taxon>Ecdysozoa</taxon>
        <taxon>Arthropoda</taxon>
        <taxon>Hexapoda</taxon>
        <taxon>Insecta</taxon>
        <taxon>Pterygota</taxon>
        <taxon>Neoptera</taxon>
        <taxon>Endopterygota</taxon>
        <taxon>Diptera</taxon>
        <taxon>Brachycera</taxon>
        <taxon>Muscomorpha</taxon>
        <taxon>Ephydroidea</taxon>
        <taxon>Drosophilidae</taxon>
        <taxon>Drosophila</taxon>
        <taxon>Sophophora</taxon>
    </lineage>
</organism>
<keyword evidence="2" id="KW-0732">Signal</keyword>
<proteinExistence type="predicted"/>
<evidence type="ECO:0000256" key="2">
    <source>
        <dbReference type="SAM" id="SignalP"/>
    </source>
</evidence>
<keyword evidence="4" id="KW-1185">Reference proteome</keyword>
<feature type="region of interest" description="Disordered" evidence="1">
    <location>
        <begin position="167"/>
        <end position="191"/>
    </location>
</feature>
<dbReference type="OMA" id="THELVYF"/>
<dbReference type="OrthoDB" id="7846954at2759"/>
<evidence type="ECO:0000313" key="4">
    <source>
        <dbReference type="Proteomes" id="UP000268350"/>
    </source>
</evidence>
<dbReference type="AlphaFoldDB" id="A0A3B0KPN0"/>
<protein>
    <submittedName>
        <fullName evidence="3">Uncharacterized protein</fullName>
    </submittedName>
</protein>
<dbReference type="EMBL" id="OUUW01000010">
    <property type="protein sequence ID" value="SPP85808.1"/>
    <property type="molecule type" value="Genomic_DNA"/>
</dbReference>
<accession>A0A3B0KPN0</accession>
<feature type="signal peptide" evidence="2">
    <location>
        <begin position="1"/>
        <end position="21"/>
    </location>
</feature>
<name>A0A3B0KPN0_DROGU</name>